<dbReference type="AlphaFoldDB" id="A0AAQ4E2F6"/>
<accession>A0AAQ4E2F6</accession>
<dbReference type="SUPFAM" id="SSF57501">
    <property type="entry name" value="Cystine-knot cytokines"/>
    <property type="match status" value="1"/>
</dbReference>
<dbReference type="EMBL" id="JARKHS020023308">
    <property type="protein sequence ID" value="KAK8768896.1"/>
    <property type="molecule type" value="Genomic_DNA"/>
</dbReference>
<keyword evidence="3" id="KW-1185">Reference proteome</keyword>
<evidence type="ECO:0000313" key="2">
    <source>
        <dbReference type="EMBL" id="KAK8768896.1"/>
    </source>
</evidence>
<dbReference type="InterPro" id="IPR029034">
    <property type="entry name" value="Cystine-knot_cytokine"/>
</dbReference>
<evidence type="ECO:0000313" key="3">
    <source>
        <dbReference type="Proteomes" id="UP001321473"/>
    </source>
</evidence>
<comment type="caution">
    <text evidence="2">The sequence shown here is derived from an EMBL/GenBank/DDBJ whole genome shotgun (WGS) entry which is preliminary data.</text>
</comment>
<name>A0AAQ4E2F6_AMBAM</name>
<reference evidence="2 3" key="1">
    <citation type="journal article" date="2023" name="Arcadia Sci">
        <title>De novo assembly of a long-read Amblyomma americanum tick genome.</title>
        <authorList>
            <person name="Chou S."/>
            <person name="Poskanzer K.E."/>
            <person name="Rollins M."/>
            <person name="Thuy-Boun P.S."/>
        </authorList>
    </citation>
    <scope>NUCLEOTIDE SEQUENCE [LARGE SCALE GENOMIC DNA]</scope>
    <source>
        <strain evidence="2">F_SG_1</strain>
        <tissue evidence="2">Salivary glands</tissue>
    </source>
</reference>
<organism evidence="2 3">
    <name type="scientific">Amblyomma americanum</name>
    <name type="common">Lone star tick</name>
    <dbReference type="NCBI Taxonomy" id="6943"/>
    <lineage>
        <taxon>Eukaryota</taxon>
        <taxon>Metazoa</taxon>
        <taxon>Ecdysozoa</taxon>
        <taxon>Arthropoda</taxon>
        <taxon>Chelicerata</taxon>
        <taxon>Arachnida</taxon>
        <taxon>Acari</taxon>
        <taxon>Parasitiformes</taxon>
        <taxon>Ixodida</taxon>
        <taxon>Ixodoidea</taxon>
        <taxon>Ixodidae</taxon>
        <taxon>Amblyomminae</taxon>
        <taxon>Amblyomma</taxon>
    </lineage>
</organism>
<keyword evidence="1" id="KW-0472">Membrane</keyword>
<feature type="transmembrane region" description="Helical" evidence="1">
    <location>
        <begin position="20"/>
        <end position="39"/>
    </location>
</feature>
<evidence type="ECO:0000256" key="1">
    <source>
        <dbReference type="SAM" id="Phobius"/>
    </source>
</evidence>
<keyword evidence="1" id="KW-0812">Transmembrane</keyword>
<dbReference type="Gene3D" id="2.10.90.10">
    <property type="entry name" value="Cystine-knot cytokines"/>
    <property type="match status" value="1"/>
</dbReference>
<gene>
    <name evidence="2" type="ORF">V5799_014636</name>
</gene>
<dbReference type="Proteomes" id="UP001321473">
    <property type="component" value="Unassembled WGS sequence"/>
</dbReference>
<sequence length="165" mass="18185">MVLVFLAHQFFDVVLDMRRRGFGLSFFIGTLAASALLAVHGAPHHADKTLTDLKKMVDNLRNCQHRTGASSKGVPSDEIHSRTLCSSRTSFDYDNLRVPENLTTVECSCEGQLCLPIGDYRCTTISHRFPVEYKNGTRAVIELPVACACATSRINSAHTGLERTS</sequence>
<keyword evidence="1" id="KW-1133">Transmembrane helix</keyword>
<proteinExistence type="predicted"/>
<protein>
    <submittedName>
        <fullName evidence="2">Uncharacterized protein</fullName>
    </submittedName>
</protein>